<accession>A0ABV3XDL3</accession>
<evidence type="ECO:0000256" key="1">
    <source>
        <dbReference type="SAM" id="Phobius"/>
    </source>
</evidence>
<protein>
    <recommendedName>
        <fullName evidence="5">ABC-2 type transport system permease protein</fullName>
    </recommendedName>
</protein>
<dbReference type="EMBL" id="JBFNXQ010000024">
    <property type="protein sequence ID" value="MEX5718660.1"/>
    <property type="molecule type" value="Genomic_DNA"/>
</dbReference>
<keyword evidence="2" id="KW-0732">Signal</keyword>
<name>A0ABV3XDL3_9ACTN</name>
<sequence length="154" mass="15190">MAPRLALRLRLASSVLFAAAAGATGALLSLAVFDAVPGTPGVVGGLVALLAPASGAVAALALRLLGGVGTFVATAVLLILGAATSTGTDPAEYLPAWAAPLASVLPSGVAVQGLRDAVYFAGDEVLRAVVVLALWSVVPFLVIAAVDAVARRRP</sequence>
<dbReference type="Proteomes" id="UP001560045">
    <property type="component" value="Unassembled WGS sequence"/>
</dbReference>
<evidence type="ECO:0000313" key="3">
    <source>
        <dbReference type="EMBL" id="MEX5718660.1"/>
    </source>
</evidence>
<evidence type="ECO:0008006" key="5">
    <source>
        <dbReference type="Google" id="ProtNLM"/>
    </source>
</evidence>
<keyword evidence="1" id="KW-1133">Transmembrane helix</keyword>
<feature type="transmembrane region" description="Helical" evidence="1">
    <location>
        <begin position="68"/>
        <end position="87"/>
    </location>
</feature>
<feature type="signal peptide" evidence="2">
    <location>
        <begin position="1"/>
        <end position="18"/>
    </location>
</feature>
<dbReference type="RefSeq" id="WP_369205738.1">
    <property type="nucleotide sequence ID" value="NZ_JBFNXQ010000024.1"/>
</dbReference>
<reference evidence="3 4" key="1">
    <citation type="submission" date="2024-06" db="EMBL/GenBank/DDBJ databases">
        <title>Draft genome sequence of Geodermatophilus badlandi, a novel member of the Geodermatophilaceae isolated from badland sedimentary rocks in the Red desert, Wyoming, USA.</title>
        <authorList>
            <person name="Ben Tekaya S."/>
            <person name="Nouioui I."/>
            <person name="Flores G.M."/>
            <person name="Shaal M.N."/>
            <person name="Bredoire F."/>
            <person name="Basile F."/>
            <person name="Van Diepen L."/>
            <person name="Ward N.L."/>
        </authorList>
    </citation>
    <scope>NUCLEOTIDE SEQUENCE [LARGE SCALE GENOMIC DNA]</scope>
    <source>
        <strain evidence="3 4">WL48A</strain>
    </source>
</reference>
<keyword evidence="4" id="KW-1185">Reference proteome</keyword>
<evidence type="ECO:0000313" key="4">
    <source>
        <dbReference type="Proteomes" id="UP001560045"/>
    </source>
</evidence>
<comment type="caution">
    <text evidence="3">The sequence shown here is derived from an EMBL/GenBank/DDBJ whole genome shotgun (WGS) entry which is preliminary data.</text>
</comment>
<proteinExistence type="predicted"/>
<keyword evidence="1" id="KW-0812">Transmembrane</keyword>
<evidence type="ECO:0000256" key="2">
    <source>
        <dbReference type="SAM" id="SignalP"/>
    </source>
</evidence>
<feature type="transmembrane region" description="Helical" evidence="1">
    <location>
        <begin position="125"/>
        <end position="150"/>
    </location>
</feature>
<feature type="transmembrane region" description="Helical" evidence="1">
    <location>
        <begin position="41"/>
        <end position="61"/>
    </location>
</feature>
<organism evidence="3 4">
    <name type="scientific">Geodermatophilus maliterrae</name>
    <dbReference type="NCBI Taxonomy" id="3162531"/>
    <lineage>
        <taxon>Bacteria</taxon>
        <taxon>Bacillati</taxon>
        <taxon>Actinomycetota</taxon>
        <taxon>Actinomycetes</taxon>
        <taxon>Geodermatophilales</taxon>
        <taxon>Geodermatophilaceae</taxon>
        <taxon>Geodermatophilus</taxon>
    </lineage>
</organism>
<keyword evidence="1" id="KW-0472">Membrane</keyword>
<gene>
    <name evidence="3" type="ORF">ABQ292_09835</name>
</gene>
<feature type="chain" id="PRO_5047223043" description="ABC-2 type transport system permease protein" evidence="2">
    <location>
        <begin position="19"/>
        <end position="154"/>
    </location>
</feature>